<dbReference type="Gene3D" id="2.30.42.10">
    <property type="match status" value="1"/>
</dbReference>
<dbReference type="InterPro" id="IPR036034">
    <property type="entry name" value="PDZ_sf"/>
</dbReference>
<accession>A0A8T7LXE1</accession>
<dbReference type="InterPro" id="IPR029045">
    <property type="entry name" value="ClpP/crotonase-like_dom_sf"/>
</dbReference>
<dbReference type="RefSeq" id="WP_341468646.1">
    <property type="nucleotide sequence ID" value="NZ_CP128399.1"/>
</dbReference>
<dbReference type="InterPro" id="IPR001478">
    <property type="entry name" value="PDZ"/>
</dbReference>
<evidence type="ECO:0000313" key="4">
    <source>
        <dbReference type="EMBL" id="WJW66754.1"/>
    </source>
</evidence>
<dbReference type="PROSITE" id="PS50106">
    <property type="entry name" value="PDZ"/>
    <property type="match status" value="1"/>
</dbReference>
<reference evidence="4" key="2">
    <citation type="journal article" date="2024" name="Nature">
        <title>Anoxygenic phototroph of the Chloroflexota uses a type I reaction centre.</title>
        <authorList>
            <person name="Tsuji J.M."/>
            <person name="Shaw N.A."/>
            <person name="Nagashima S."/>
            <person name="Venkiteswaran J.J."/>
            <person name="Schiff S.L."/>
            <person name="Watanabe T."/>
            <person name="Fukui M."/>
            <person name="Hanada S."/>
            <person name="Tank M."/>
            <person name="Neufeld J.D."/>
        </authorList>
    </citation>
    <scope>NUCLEOTIDE SEQUENCE</scope>
    <source>
        <strain evidence="4">L227-S17</strain>
    </source>
</reference>
<dbReference type="PANTHER" id="PTHR32060">
    <property type="entry name" value="TAIL-SPECIFIC PROTEASE"/>
    <property type="match status" value="1"/>
</dbReference>
<dbReference type="SMART" id="SM00245">
    <property type="entry name" value="TSPc"/>
    <property type="match status" value="1"/>
</dbReference>
<dbReference type="CDD" id="cd07562">
    <property type="entry name" value="Peptidase_S41_TRI"/>
    <property type="match status" value="1"/>
</dbReference>
<dbReference type="GO" id="GO:0008236">
    <property type="term" value="F:serine-type peptidase activity"/>
    <property type="evidence" value="ECO:0007669"/>
    <property type="project" value="InterPro"/>
</dbReference>
<name>A0A8T7LXE1_9CHLR</name>
<evidence type="ECO:0000313" key="3">
    <source>
        <dbReference type="EMBL" id="NWJ44872.1"/>
    </source>
</evidence>
<dbReference type="GO" id="GO:0030288">
    <property type="term" value="C:outer membrane-bounded periplasmic space"/>
    <property type="evidence" value="ECO:0007669"/>
    <property type="project" value="TreeGrafter"/>
</dbReference>
<dbReference type="EMBL" id="CP128399">
    <property type="protein sequence ID" value="WJW66754.1"/>
    <property type="molecule type" value="Genomic_DNA"/>
</dbReference>
<evidence type="ECO:0000313" key="6">
    <source>
        <dbReference type="Proteomes" id="UP001431572"/>
    </source>
</evidence>
<reference evidence="3 5" key="1">
    <citation type="submission" date="2020-06" db="EMBL/GenBank/DDBJ databases">
        <title>Anoxygenic phototrophic Chloroflexota member uses a Type I reaction center.</title>
        <authorList>
            <person name="Tsuji J.M."/>
            <person name="Shaw N.A."/>
            <person name="Nagashima S."/>
            <person name="Venkiteswaran J."/>
            <person name="Schiff S.L."/>
            <person name="Hanada S."/>
            <person name="Tank M."/>
            <person name="Neufeld J.D."/>
        </authorList>
    </citation>
    <scope>NUCLEOTIDE SEQUENCE [LARGE SCALE GENOMIC DNA]</scope>
    <source>
        <strain evidence="3">L227-S17</strain>
    </source>
</reference>
<dbReference type="Proteomes" id="UP001431572">
    <property type="component" value="Chromosome 1"/>
</dbReference>
<dbReference type="InterPro" id="IPR005151">
    <property type="entry name" value="Tail-specific_protease"/>
</dbReference>
<keyword evidence="1" id="KW-0732">Signal</keyword>
<organism evidence="3 5">
    <name type="scientific">Candidatus Chlorohelix allophototropha</name>
    <dbReference type="NCBI Taxonomy" id="3003348"/>
    <lineage>
        <taxon>Bacteria</taxon>
        <taxon>Bacillati</taxon>
        <taxon>Chloroflexota</taxon>
        <taxon>Chloroflexia</taxon>
        <taxon>Candidatus Chloroheliales</taxon>
        <taxon>Candidatus Chloroheliaceae</taxon>
        <taxon>Candidatus Chlorohelix</taxon>
    </lineage>
</organism>
<dbReference type="SUPFAM" id="SSF52096">
    <property type="entry name" value="ClpP/crotonase"/>
    <property type="match status" value="1"/>
</dbReference>
<dbReference type="GO" id="GO:0004175">
    <property type="term" value="F:endopeptidase activity"/>
    <property type="evidence" value="ECO:0007669"/>
    <property type="project" value="TreeGrafter"/>
</dbReference>
<evidence type="ECO:0000259" key="2">
    <source>
        <dbReference type="PROSITE" id="PS50106"/>
    </source>
</evidence>
<dbReference type="Proteomes" id="UP000521676">
    <property type="component" value="Unassembled WGS sequence"/>
</dbReference>
<proteinExistence type="predicted"/>
<feature type="domain" description="PDZ" evidence="2">
    <location>
        <begin position="213"/>
        <end position="268"/>
    </location>
</feature>
<dbReference type="EMBL" id="JACATZ010000001">
    <property type="protein sequence ID" value="NWJ44872.1"/>
    <property type="molecule type" value="Genomic_DNA"/>
</dbReference>
<evidence type="ECO:0000313" key="5">
    <source>
        <dbReference type="Proteomes" id="UP000521676"/>
    </source>
</evidence>
<dbReference type="SUPFAM" id="SSF50156">
    <property type="entry name" value="PDZ domain-like"/>
    <property type="match status" value="1"/>
</dbReference>
<feature type="signal peptide" evidence="1">
    <location>
        <begin position="1"/>
        <end position="25"/>
    </location>
</feature>
<feature type="chain" id="PRO_5035779515" evidence="1">
    <location>
        <begin position="26"/>
        <end position="519"/>
    </location>
</feature>
<dbReference type="Pfam" id="PF03572">
    <property type="entry name" value="Peptidase_S41"/>
    <property type="match status" value="1"/>
</dbReference>
<protein>
    <submittedName>
        <fullName evidence="3">PDZ domain-containing protein</fullName>
    </submittedName>
    <submittedName>
        <fullName evidence="4">S41 family peptidase</fullName>
    </submittedName>
</protein>
<keyword evidence="6" id="KW-1185">Reference proteome</keyword>
<dbReference type="SMART" id="SM00228">
    <property type="entry name" value="PDZ"/>
    <property type="match status" value="1"/>
</dbReference>
<gene>
    <name evidence="3" type="ORF">HXX08_03250</name>
    <name evidence="4" type="ORF">OZ401_002569</name>
</gene>
<dbReference type="PANTHER" id="PTHR32060:SF30">
    <property type="entry name" value="CARBOXY-TERMINAL PROCESSING PROTEASE CTPA"/>
    <property type="match status" value="1"/>
</dbReference>
<dbReference type="GO" id="GO:0007165">
    <property type="term" value="P:signal transduction"/>
    <property type="evidence" value="ECO:0007669"/>
    <property type="project" value="TreeGrafter"/>
</dbReference>
<dbReference type="AlphaFoldDB" id="A0A8T7LXE1"/>
<dbReference type="GO" id="GO:0006508">
    <property type="term" value="P:proteolysis"/>
    <property type="evidence" value="ECO:0007669"/>
    <property type="project" value="InterPro"/>
</dbReference>
<sequence>MPKSNLFKKLGLLLIAVMLSALLIACSSNNKPPTGQGMVALPSIEVDRSGGVIVNTSNVSTPVKVSSDQPTTTPVSIPTPVVSPTHPVIATPTLSGALEPVDKNYELGLLKKAYDDINQHLFKEPDNSAILTVTLKELKNITGVEINIPAFSGTPEQNWNKFSETFNTTLDGLIEKGWQYPKGDLAHRLIIELANAVGDEHTYFMNNAATQNRQNLFVGDNSQIGFGIVPVFYNDKVYISRVIQTAPAGKAGLRAGDQIAAYDDVKLSTNNWQIVRDAKENEYHKFTIQRVGESNLLPINVVKARYTMPTVEYRMVNGNIGYIAIRDFFKNVADETDQAMRDLYAKGAVAWIIDVRGNPGGINFDQLAGRFLENGQVMGYDYDRTNRSEVRVSNGGTTGNNKGKPFSPLLPMTVLIDDGSASASEIFALTVRDYKLGSLIGTRSAGALGYTQEFQLGDGTSISVTIREYESKGGEKLNGLGIDPEIKVDLTVEDLAMGRDPQLAAGVSYLQKSLATNGS</sequence>
<dbReference type="PROSITE" id="PS51257">
    <property type="entry name" value="PROKAR_LIPOPROTEIN"/>
    <property type="match status" value="1"/>
</dbReference>
<dbReference type="Gene3D" id="3.90.226.10">
    <property type="entry name" value="2-enoyl-CoA Hydratase, Chain A, domain 1"/>
    <property type="match status" value="1"/>
</dbReference>
<evidence type="ECO:0000256" key="1">
    <source>
        <dbReference type="SAM" id="SignalP"/>
    </source>
</evidence>